<protein>
    <submittedName>
        <fullName evidence="5">Helix-turn-helix domain-containing protein</fullName>
    </submittedName>
</protein>
<dbReference type="GO" id="GO:0043565">
    <property type="term" value="F:sequence-specific DNA binding"/>
    <property type="evidence" value="ECO:0007669"/>
    <property type="project" value="InterPro"/>
</dbReference>
<feature type="domain" description="HTH araC/xylS-type" evidence="4">
    <location>
        <begin position="222"/>
        <end position="301"/>
    </location>
</feature>
<keyword evidence="1" id="KW-0805">Transcription regulation</keyword>
<dbReference type="EMBL" id="CP032869">
    <property type="protein sequence ID" value="AYL97375.1"/>
    <property type="molecule type" value="Genomic_DNA"/>
</dbReference>
<dbReference type="InterPro" id="IPR018060">
    <property type="entry name" value="HTH_AraC"/>
</dbReference>
<reference evidence="5 6" key="1">
    <citation type="submission" date="2018-10" db="EMBL/GenBank/DDBJ databases">
        <title>Genome sequencing of Mucilaginibacter sp. HYN0043.</title>
        <authorList>
            <person name="Kim M."/>
            <person name="Yi H."/>
        </authorList>
    </citation>
    <scope>NUCLEOTIDE SEQUENCE [LARGE SCALE GENOMIC DNA]</scope>
    <source>
        <strain evidence="5 6">HYN0043</strain>
    </source>
</reference>
<keyword evidence="2" id="KW-0238">DNA-binding</keyword>
<organism evidence="5 6">
    <name type="scientific">Mucilaginibacter celer</name>
    <dbReference type="NCBI Taxonomy" id="2305508"/>
    <lineage>
        <taxon>Bacteria</taxon>
        <taxon>Pseudomonadati</taxon>
        <taxon>Bacteroidota</taxon>
        <taxon>Sphingobacteriia</taxon>
        <taxon>Sphingobacteriales</taxon>
        <taxon>Sphingobacteriaceae</taxon>
        <taxon>Mucilaginibacter</taxon>
    </lineage>
</organism>
<dbReference type="AlphaFoldDB" id="A0A494W1I6"/>
<evidence type="ECO:0000313" key="5">
    <source>
        <dbReference type="EMBL" id="AYL97375.1"/>
    </source>
</evidence>
<dbReference type="Gene3D" id="1.10.10.60">
    <property type="entry name" value="Homeodomain-like"/>
    <property type="match status" value="1"/>
</dbReference>
<dbReference type="Proteomes" id="UP000270046">
    <property type="component" value="Chromosome"/>
</dbReference>
<dbReference type="SUPFAM" id="SSF46689">
    <property type="entry name" value="Homeodomain-like"/>
    <property type="match status" value="1"/>
</dbReference>
<sequence length="302" mass="34421">MVEQQTLGDYVKPLPRAAGYDHLNGGNFAAIRLHEFSDESLAATAVYSRKDFYKISLITGDATYYYREKTYQVKPGDCVLVFTNRETPYRWQIHSGACNGYSCMFTEDFLPLHTYLRPADLAVFNDAGYSFLKLKEENKATFEAIFQKMIAEQASNYEHKYQLLFLYMLECIHAALKLKPATENYNQTAVARLTEAFKLLLNDQFPVVNPFQKLTLRSPQAFADKLAVHTNYLNRALKEVTGKTTTQFITERIMQEAQALLIHSNWSVSQISGSLGFDDPTHFAKAFRKATGQKPSALRQMV</sequence>
<dbReference type="GO" id="GO:0003700">
    <property type="term" value="F:DNA-binding transcription factor activity"/>
    <property type="evidence" value="ECO:0007669"/>
    <property type="project" value="InterPro"/>
</dbReference>
<evidence type="ECO:0000313" key="6">
    <source>
        <dbReference type="Proteomes" id="UP000270046"/>
    </source>
</evidence>
<dbReference type="PANTHER" id="PTHR43280:SF28">
    <property type="entry name" value="HTH-TYPE TRANSCRIPTIONAL ACTIVATOR RHAS"/>
    <property type="match status" value="1"/>
</dbReference>
<keyword evidence="6" id="KW-1185">Reference proteome</keyword>
<dbReference type="KEGG" id="muh:HYN43_019605"/>
<dbReference type="OrthoDB" id="646090at2"/>
<dbReference type="SMART" id="SM00342">
    <property type="entry name" value="HTH_ARAC"/>
    <property type="match status" value="1"/>
</dbReference>
<dbReference type="Pfam" id="PF12833">
    <property type="entry name" value="HTH_18"/>
    <property type="match status" value="1"/>
</dbReference>
<proteinExistence type="predicted"/>
<evidence type="ECO:0000256" key="1">
    <source>
        <dbReference type="ARBA" id="ARBA00023015"/>
    </source>
</evidence>
<evidence type="ECO:0000256" key="3">
    <source>
        <dbReference type="ARBA" id="ARBA00023163"/>
    </source>
</evidence>
<name>A0A494W1I6_9SPHI</name>
<evidence type="ECO:0000256" key="2">
    <source>
        <dbReference type="ARBA" id="ARBA00023125"/>
    </source>
</evidence>
<accession>A0A494W1I6</accession>
<evidence type="ECO:0000259" key="4">
    <source>
        <dbReference type="PROSITE" id="PS01124"/>
    </source>
</evidence>
<dbReference type="PROSITE" id="PS01124">
    <property type="entry name" value="HTH_ARAC_FAMILY_2"/>
    <property type="match status" value="1"/>
</dbReference>
<keyword evidence="3" id="KW-0804">Transcription</keyword>
<gene>
    <name evidence="5" type="ORF">HYN43_019605</name>
</gene>
<dbReference type="PANTHER" id="PTHR43280">
    <property type="entry name" value="ARAC-FAMILY TRANSCRIPTIONAL REGULATOR"/>
    <property type="match status" value="1"/>
</dbReference>
<dbReference type="InterPro" id="IPR009057">
    <property type="entry name" value="Homeodomain-like_sf"/>
</dbReference>
<dbReference type="RefSeq" id="WP_119410948.1">
    <property type="nucleotide sequence ID" value="NZ_CP032869.1"/>
</dbReference>